<protein>
    <submittedName>
        <fullName evidence="1">Uncharacterized protein</fullName>
    </submittedName>
</protein>
<comment type="caution">
    <text evidence="1">The sequence shown here is derived from an EMBL/GenBank/DDBJ whole genome shotgun (WGS) entry which is preliminary data.</text>
</comment>
<dbReference type="Proteomes" id="UP001305779">
    <property type="component" value="Unassembled WGS sequence"/>
</dbReference>
<dbReference type="InterPro" id="IPR014710">
    <property type="entry name" value="RmlC-like_jellyroll"/>
</dbReference>
<evidence type="ECO:0000313" key="2">
    <source>
        <dbReference type="Proteomes" id="UP001305779"/>
    </source>
</evidence>
<reference evidence="1 2" key="1">
    <citation type="journal article" date="2023" name="G3 (Bethesda)">
        <title>A chromosome-level genome assembly of Zasmidium syzygii isolated from banana leaves.</title>
        <authorList>
            <person name="van Westerhoven A.C."/>
            <person name="Mehrabi R."/>
            <person name="Talebi R."/>
            <person name="Steentjes M.B.F."/>
            <person name="Corcolon B."/>
            <person name="Chong P.A."/>
            <person name="Kema G.H.J."/>
            <person name="Seidl M.F."/>
        </authorList>
    </citation>
    <scope>NUCLEOTIDE SEQUENCE [LARGE SCALE GENOMIC DNA]</scope>
    <source>
        <strain evidence="1 2">P124</strain>
    </source>
</reference>
<dbReference type="SUPFAM" id="SSF51182">
    <property type="entry name" value="RmlC-like cupins"/>
    <property type="match status" value="1"/>
</dbReference>
<organism evidence="1 2">
    <name type="scientific">Zasmidium cellare</name>
    <name type="common">Wine cellar mold</name>
    <name type="synonym">Racodium cellare</name>
    <dbReference type="NCBI Taxonomy" id="395010"/>
    <lineage>
        <taxon>Eukaryota</taxon>
        <taxon>Fungi</taxon>
        <taxon>Dikarya</taxon>
        <taxon>Ascomycota</taxon>
        <taxon>Pezizomycotina</taxon>
        <taxon>Dothideomycetes</taxon>
        <taxon>Dothideomycetidae</taxon>
        <taxon>Mycosphaerellales</taxon>
        <taxon>Mycosphaerellaceae</taxon>
        <taxon>Zasmidium</taxon>
    </lineage>
</organism>
<dbReference type="InterPro" id="IPR011051">
    <property type="entry name" value="RmlC_Cupin_sf"/>
</dbReference>
<accession>A0ABR0EGE3</accession>
<sequence length="177" mass="19519">MASPDKPSSIPMGKGCTMNFKPSSTSHWTEVTYDGLPTSWIPSIPPHWHKHHAETMTVLTGTVHFTLNSQPHILTPTSPPLHIPRLAVHSFTFVPGVATVLKESTEPEGEFKEVFFRTLLAEGGITLGSVGRACWEGDTYLAVAEGWLGRGLDEWATWILASAVRWWDGETKIKKTA</sequence>
<keyword evidence="2" id="KW-1185">Reference proteome</keyword>
<gene>
    <name evidence="1" type="ORF">PRZ48_008324</name>
</gene>
<name>A0ABR0EGE3_ZASCE</name>
<proteinExistence type="predicted"/>
<dbReference type="EMBL" id="JAXOVC010000006">
    <property type="protein sequence ID" value="KAK4500138.1"/>
    <property type="molecule type" value="Genomic_DNA"/>
</dbReference>
<evidence type="ECO:0000313" key="1">
    <source>
        <dbReference type="EMBL" id="KAK4500138.1"/>
    </source>
</evidence>
<dbReference type="Gene3D" id="2.60.120.10">
    <property type="entry name" value="Jelly Rolls"/>
    <property type="match status" value="1"/>
</dbReference>